<organism evidence="1 2">
    <name type="scientific">Desulfosarcina alkanivorans</name>
    <dbReference type="NCBI Taxonomy" id="571177"/>
    <lineage>
        <taxon>Bacteria</taxon>
        <taxon>Pseudomonadati</taxon>
        <taxon>Thermodesulfobacteriota</taxon>
        <taxon>Desulfobacteria</taxon>
        <taxon>Desulfobacterales</taxon>
        <taxon>Desulfosarcinaceae</taxon>
        <taxon>Desulfosarcina</taxon>
    </lineage>
</organism>
<keyword evidence="2" id="KW-1185">Reference proteome</keyword>
<gene>
    <name evidence="1" type="ORF">DSCA_00750</name>
</gene>
<name>A0A5K7YCJ8_9BACT</name>
<dbReference type="KEGG" id="dalk:DSCA_00750"/>
<protein>
    <recommendedName>
        <fullName evidence="3">Lipoprotein</fullName>
    </recommendedName>
</protein>
<dbReference type="EMBL" id="AP021874">
    <property type="protein sequence ID" value="BBO66145.1"/>
    <property type="molecule type" value="Genomic_DNA"/>
</dbReference>
<dbReference type="Pfam" id="PF04390">
    <property type="entry name" value="LptE"/>
    <property type="match status" value="1"/>
</dbReference>
<sequence length="172" mass="18691">MNNKWTLVSILTVLLLLTACGYHFAGGGSLPAGVNRVFITVMENRSSETGVETLFTNDLIYEFTRSRKESIAPDRSSADGILTGTIVRLSVQNVSRTSVSTAVTRRVTGTLALRLESPDGRVLWSSGDIIERQAYDVVDGNKTATDQNKSDAIAVLSSRLAESAFNRLTDDF</sequence>
<evidence type="ECO:0000313" key="2">
    <source>
        <dbReference type="Proteomes" id="UP000427906"/>
    </source>
</evidence>
<dbReference type="RefSeq" id="WP_167527539.1">
    <property type="nucleotide sequence ID" value="NZ_AP021874.1"/>
</dbReference>
<dbReference type="PROSITE" id="PS51257">
    <property type="entry name" value="PROKAR_LIPOPROTEIN"/>
    <property type="match status" value="1"/>
</dbReference>
<dbReference type="AlphaFoldDB" id="A0A5K7YCJ8"/>
<accession>A0A5K7YCJ8</accession>
<dbReference type="InterPro" id="IPR007485">
    <property type="entry name" value="LPS_assembly_LptE"/>
</dbReference>
<dbReference type="GO" id="GO:0019867">
    <property type="term" value="C:outer membrane"/>
    <property type="evidence" value="ECO:0007669"/>
    <property type="project" value="InterPro"/>
</dbReference>
<dbReference type="GO" id="GO:0043165">
    <property type="term" value="P:Gram-negative-bacterium-type cell outer membrane assembly"/>
    <property type="evidence" value="ECO:0007669"/>
    <property type="project" value="InterPro"/>
</dbReference>
<evidence type="ECO:0000313" key="1">
    <source>
        <dbReference type="EMBL" id="BBO66145.1"/>
    </source>
</evidence>
<dbReference type="Proteomes" id="UP000427906">
    <property type="component" value="Chromosome"/>
</dbReference>
<dbReference type="Gene3D" id="3.30.160.150">
    <property type="entry name" value="Lipoprotein like domain"/>
    <property type="match status" value="1"/>
</dbReference>
<proteinExistence type="predicted"/>
<reference evidence="1 2" key="1">
    <citation type="submission" date="2019-11" db="EMBL/GenBank/DDBJ databases">
        <title>Comparative genomics of hydrocarbon-degrading Desulfosarcina strains.</title>
        <authorList>
            <person name="Watanabe M."/>
            <person name="Kojima H."/>
            <person name="Fukui M."/>
        </authorList>
    </citation>
    <scope>NUCLEOTIDE SEQUENCE [LARGE SCALE GENOMIC DNA]</scope>
    <source>
        <strain evidence="1 2">PL12</strain>
    </source>
</reference>
<evidence type="ECO:0008006" key="3">
    <source>
        <dbReference type="Google" id="ProtNLM"/>
    </source>
</evidence>